<gene>
    <name evidence="4" type="ORF">SAMN04488054_14510</name>
</gene>
<dbReference type="AlphaFoldDB" id="A0A1I4QM98"/>
<dbReference type="EMBL" id="FOTY01000045">
    <property type="protein sequence ID" value="SFM41171.1"/>
    <property type="molecule type" value="Genomic_DNA"/>
</dbReference>
<dbReference type="InterPro" id="IPR000792">
    <property type="entry name" value="Tscrpt_reg_LuxR_C"/>
</dbReference>
<dbReference type="SUPFAM" id="SSF46894">
    <property type="entry name" value="C-terminal effector domain of the bipartite response regulators"/>
    <property type="match status" value="1"/>
</dbReference>
<dbReference type="GO" id="GO:0003677">
    <property type="term" value="F:DNA binding"/>
    <property type="evidence" value="ECO:0007669"/>
    <property type="project" value="InterPro"/>
</dbReference>
<organism evidence="4 5">
    <name type="scientific">Salibacterium qingdaonense</name>
    <dbReference type="NCBI Taxonomy" id="266892"/>
    <lineage>
        <taxon>Bacteria</taxon>
        <taxon>Bacillati</taxon>
        <taxon>Bacillota</taxon>
        <taxon>Bacilli</taxon>
        <taxon>Bacillales</taxon>
        <taxon>Bacillaceae</taxon>
    </lineage>
</organism>
<name>A0A1I4QM98_9BACI</name>
<evidence type="ECO:0000313" key="5">
    <source>
        <dbReference type="Proteomes" id="UP000199668"/>
    </source>
</evidence>
<dbReference type="Proteomes" id="UP000199668">
    <property type="component" value="Unassembled WGS sequence"/>
</dbReference>
<dbReference type="InterPro" id="IPR036388">
    <property type="entry name" value="WH-like_DNA-bd_sf"/>
</dbReference>
<dbReference type="Gene3D" id="1.10.10.10">
    <property type="entry name" value="Winged helix-like DNA-binding domain superfamily/Winged helix DNA-binding domain"/>
    <property type="match status" value="1"/>
</dbReference>
<evidence type="ECO:0000313" key="4">
    <source>
        <dbReference type="EMBL" id="SFM41171.1"/>
    </source>
</evidence>
<evidence type="ECO:0000256" key="2">
    <source>
        <dbReference type="ARBA" id="ARBA00023163"/>
    </source>
</evidence>
<dbReference type="RefSeq" id="WP_090928787.1">
    <property type="nucleotide sequence ID" value="NZ_FOTY01000045.1"/>
</dbReference>
<proteinExistence type="predicted"/>
<evidence type="ECO:0000259" key="3">
    <source>
        <dbReference type="Pfam" id="PF00196"/>
    </source>
</evidence>
<keyword evidence="2" id="KW-0804">Transcription</keyword>
<keyword evidence="5" id="KW-1185">Reference proteome</keyword>
<dbReference type="OrthoDB" id="2974779at2"/>
<dbReference type="STRING" id="266892.SAMN04488054_14510"/>
<feature type="domain" description="HTH luxR-type" evidence="3">
    <location>
        <begin position="177"/>
        <end position="221"/>
    </location>
</feature>
<dbReference type="PRINTS" id="PR00038">
    <property type="entry name" value="HTHLUXR"/>
</dbReference>
<keyword evidence="1" id="KW-0805">Transcription regulation</keyword>
<sequence length="418" mass="50745">MKEFYTLKDYVVEYQAGNKDVLKELIGHDIKEEYRTEIEGKDHMKYFKFKDKKLQNIYWEIIKNYKNQVDRKDIDDHFQYHLVELFEKVDTTKTPQQLISYFAESLYWRLYDDKINYHNFDEESEQLFNSEDDYTGQENSENEKSRFDKYTYTYWMQAEDTGSYQDFLKHIGGIQNILTEKRFQLYSLLQHGYNQKEIAEKLSVKEGTVSEHVSKIEDKIKEEYLAFRSVKSLHNEGTYQTIHTFISYYDHLQKAAGKDFDYFDYIMEFLKKHLYDYNTYTTVLDVLYNHMKGYQVQMLIDYIQGKESKITSEREEQRMLDRIIKAFRKYIDECEKNIHKYWHHAVKNTEKNEENESIKEEKEDKVEKRIKEFHDLGYGRVKNIKINQPNKTNSDNKYKVKSPYKYDAENGKLNLRIN</sequence>
<protein>
    <submittedName>
        <fullName evidence="4">Regulatory protein, luxR family</fullName>
    </submittedName>
</protein>
<dbReference type="InterPro" id="IPR016032">
    <property type="entry name" value="Sig_transdc_resp-reg_C-effctor"/>
</dbReference>
<accession>A0A1I4QM98</accession>
<dbReference type="Pfam" id="PF00196">
    <property type="entry name" value="GerE"/>
    <property type="match status" value="1"/>
</dbReference>
<reference evidence="4 5" key="1">
    <citation type="submission" date="2016-10" db="EMBL/GenBank/DDBJ databases">
        <authorList>
            <person name="de Groot N.N."/>
        </authorList>
    </citation>
    <scope>NUCLEOTIDE SEQUENCE [LARGE SCALE GENOMIC DNA]</scope>
    <source>
        <strain evidence="4 5">CGMCC 1.6134</strain>
    </source>
</reference>
<evidence type="ECO:0000256" key="1">
    <source>
        <dbReference type="ARBA" id="ARBA00023015"/>
    </source>
</evidence>
<dbReference type="GO" id="GO:0006355">
    <property type="term" value="P:regulation of DNA-templated transcription"/>
    <property type="evidence" value="ECO:0007669"/>
    <property type="project" value="InterPro"/>
</dbReference>